<dbReference type="PANTHER" id="PTHR31286">
    <property type="entry name" value="GLYCINE-RICH CELL WALL STRUCTURAL PROTEIN 1.8-LIKE"/>
    <property type="match status" value="1"/>
</dbReference>
<name>A0AAW2WDF9_9LAMI</name>
<gene>
    <name evidence="1" type="ORF">Slati_2453200</name>
</gene>
<reference evidence="1" key="1">
    <citation type="submission" date="2020-06" db="EMBL/GenBank/DDBJ databases">
        <authorList>
            <person name="Li T."/>
            <person name="Hu X."/>
            <person name="Zhang T."/>
            <person name="Song X."/>
            <person name="Zhang H."/>
            <person name="Dai N."/>
            <person name="Sheng W."/>
            <person name="Hou X."/>
            <person name="Wei L."/>
        </authorList>
    </citation>
    <scope>NUCLEOTIDE SEQUENCE</scope>
    <source>
        <strain evidence="1">KEN1</strain>
        <tissue evidence="1">Leaf</tissue>
    </source>
</reference>
<dbReference type="AlphaFoldDB" id="A0AAW2WDF9"/>
<dbReference type="InterPro" id="IPR040256">
    <property type="entry name" value="At4g02000-like"/>
</dbReference>
<comment type="caution">
    <text evidence="1">The sequence shown here is derived from an EMBL/GenBank/DDBJ whole genome shotgun (WGS) entry which is preliminary data.</text>
</comment>
<organism evidence="1">
    <name type="scientific">Sesamum latifolium</name>
    <dbReference type="NCBI Taxonomy" id="2727402"/>
    <lineage>
        <taxon>Eukaryota</taxon>
        <taxon>Viridiplantae</taxon>
        <taxon>Streptophyta</taxon>
        <taxon>Embryophyta</taxon>
        <taxon>Tracheophyta</taxon>
        <taxon>Spermatophyta</taxon>
        <taxon>Magnoliopsida</taxon>
        <taxon>eudicotyledons</taxon>
        <taxon>Gunneridae</taxon>
        <taxon>Pentapetalae</taxon>
        <taxon>asterids</taxon>
        <taxon>lamiids</taxon>
        <taxon>Lamiales</taxon>
        <taxon>Pedaliaceae</taxon>
        <taxon>Sesamum</taxon>
    </lineage>
</organism>
<proteinExistence type="predicted"/>
<evidence type="ECO:0000313" key="1">
    <source>
        <dbReference type="EMBL" id="KAL0439702.1"/>
    </source>
</evidence>
<dbReference type="PANTHER" id="PTHR31286:SF165">
    <property type="entry name" value="DUF4283 DOMAIN-CONTAINING PROTEIN"/>
    <property type="match status" value="1"/>
</dbReference>
<reference evidence="1" key="2">
    <citation type="journal article" date="2024" name="Plant">
        <title>Genomic evolution and insights into agronomic trait innovations of Sesamum species.</title>
        <authorList>
            <person name="Miao H."/>
            <person name="Wang L."/>
            <person name="Qu L."/>
            <person name="Liu H."/>
            <person name="Sun Y."/>
            <person name="Le M."/>
            <person name="Wang Q."/>
            <person name="Wei S."/>
            <person name="Zheng Y."/>
            <person name="Lin W."/>
            <person name="Duan Y."/>
            <person name="Cao H."/>
            <person name="Xiong S."/>
            <person name="Wang X."/>
            <person name="Wei L."/>
            <person name="Li C."/>
            <person name="Ma Q."/>
            <person name="Ju M."/>
            <person name="Zhao R."/>
            <person name="Li G."/>
            <person name="Mu C."/>
            <person name="Tian Q."/>
            <person name="Mei H."/>
            <person name="Zhang T."/>
            <person name="Gao T."/>
            <person name="Zhang H."/>
        </authorList>
    </citation>
    <scope>NUCLEOTIDE SEQUENCE</scope>
    <source>
        <strain evidence="1">KEN1</strain>
    </source>
</reference>
<protein>
    <recommendedName>
        <fullName evidence="2">DUF4283 domain-containing protein</fullName>
    </recommendedName>
</protein>
<accession>A0AAW2WDF9</accession>
<sequence length="166" mass="19053">MSHCSSNMRAVVVLRSTIVLQKWELGMMLQKLQHTQVPEWIKLRHLPVELWTNEGLSTVSSGIGKPLYPDAITRACTRLNFARVCVMLDISSKLPKHIVIMVPCEMEREGMQSGCGIRVAAPEMQCMHESRPSYEGMPFNRSLNSRLFRSMFRNRQWNKYGGSRGR</sequence>
<dbReference type="EMBL" id="JACGWN010000008">
    <property type="protein sequence ID" value="KAL0439702.1"/>
    <property type="molecule type" value="Genomic_DNA"/>
</dbReference>
<evidence type="ECO:0008006" key="2">
    <source>
        <dbReference type="Google" id="ProtNLM"/>
    </source>
</evidence>